<evidence type="ECO:0000256" key="2">
    <source>
        <dbReference type="ARBA" id="ARBA00023125"/>
    </source>
</evidence>
<dbReference type="Gene3D" id="3.30.70.920">
    <property type="match status" value="1"/>
</dbReference>
<sequence>MTVDGVHESSVLDPLDRQIVHGLVTDPRIPFAKLGAVLGVSEQTVARRYRSLRGRGILHISGLVNAVPLGSTRWMLRLGSTPDKALRLAESLARLPDVSWVALLATGSEVTCVSRPRTAEQRDALLLNILPRASQVTRLNAYEIIHRFPLEEEWPRFGGLLTAEQRAALGSSTRSIADPVGPDEPMDLSSADEAMLALLSRDGRASYARIAAETGWSPTRAARRMAELVEAGVLYFDLDFAIERMGYAVRASLWLRTRPADLHAVGTAVAAFPETAFAAATTGATNLIASIVCRDTAHLYRYVTERLGSLDGITDVEVTPSLRVFKQAQALMGADRIALVPPERRS</sequence>
<dbReference type="RefSeq" id="WP_040825377.1">
    <property type="nucleotide sequence ID" value="NZ_JBIAQY010000002.1"/>
</dbReference>
<keyword evidence="1" id="KW-0805">Transcription regulation</keyword>
<proteinExistence type="predicted"/>
<reference evidence="5 6" key="1">
    <citation type="submission" date="2024-10" db="EMBL/GenBank/DDBJ databases">
        <title>The Natural Products Discovery Center: Release of the First 8490 Sequenced Strains for Exploring Actinobacteria Biosynthetic Diversity.</title>
        <authorList>
            <person name="Kalkreuter E."/>
            <person name="Kautsar S.A."/>
            <person name="Yang D."/>
            <person name="Bader C.D."/>
            <person name="Teijaro C.N."/>
            <person name="Fluegel L."/>
            <person name="Davis C.M."/>
            <person name="Simpson J.R."/>
            <person name="Lauterbach L."/>
            <person name="Steele A.D."/>
            <person name="Gui C."/>
            <person name="Meng S."/>
            <person name="Li G."/>
            <person name="Viehrig K."/>
            <person name="Ye F."/>
            <person name="Su P."/>
            <person name="Kiefer A.F."/>
            <person name="Nichols A."/>
            <person name="Cepeda A.J."/>
            <person name="Yan W."/>
            <person name="Fan B."/>
            <person name="Jiang Y."/>
            <person name="Adhikari A."/>
            <person name="Zheng C.-J."/>
            <person name="Schuster L."/>
            <person name="Cowan T.M."/>
            <person name="Smanski M.J."/>
            <person name="Chevrette M.G."/>
            <person name="De Carvalho L.P.S."/>
            <person name="Shen B."/>
        </authorList>
    </citation>
    <scope>NUCLEOTIDE SEQUENCE [LARGE SCALE GENOMIC DNA]</scope>
    <source>
        <strain evidence="5 6">NPDC002593</strain>
    </source>
</reference>
<evidence type="ECO:0000313" key="5">
    <source>
        <dbReference type="EMBL" id="MFF3567434.1"/>
    </source>
</evidence>
<comment type="caution">
    <text evidence="5">The sequence shown here is derived from an EMBL/GenBank/DDBJ whole genome shotgun (WGS) entry which is preliminary data.</text>
</comment>
<dbReference type="PANTHER" id="PTHR30154">
    <property type="entry name" value="LEUCINE-RESPONSIVE REGULATORY PROTEIN"/>
    <property type="match status" value="1"/>
</dbReference>
<organism evidence="5 6">
    <name type="scientific">Nocardia jiangxiensis</name>
    <dbReference type="NCBI Taxonomy" id="282685"/>
    <lineage>
        <taxon>Bacteria</taxon>
        <taxon>Bacillati</taxon>
        <taxon>Actinomycetota</taxon>
        <taxon>Actinomycetes</taxon>
        <taxon>Mycobacteriales</taxon>
        <taxon>Nocardiaceae</taxon>
        <taxon>Nocardia</taxon>
    </lineage>
</organism>
<dbReference type="InterPro" id="IPR000485">
    <property type="entry name" value="AsnC-type_HTH_dom"/>
</dbReference>
<dbReference type="Pfam" id="PF01037">
    <property type="entry name" value="AsnC_trans_reg"/>
    <property type="match status" value="1"/>
</dbReference>
<dbReference type="PANTHER" id="PTHR30154:SF34">
    <property type="entry name" value="TRANSCRIPTIONAL REGULATOR AZLB"/>
    <property type="match status" value="1"/>
</dbReference>
<dbReference type="EMBL" id="JBIAQY010000002">
    <property type="protein sequence ID" value="MFF3567434.1"/>
    <property type="molecule type" value="Genomic_DNA"/>
</dbReference>
<dbReference type="Gene3D" id="1.10.10.10">
    <property type="entry name" value="Winged helix-like DNA-binding domain superfamily/Winged helix DNA-binding domain"/>
    <property type="match status" value="2"/>
</dbReference>
<evidence type="ECO:0000313" key="6">
    <source>
        <dbReference type="Proteomes" id="UP001601992"/>
    </source>
</evidence>
<dbReference type="SUPFAM" id="SSF46785">
    <property type="entry name" value="Winged helix' DNA-binding domain"/>
    <property type="match status" value="2"/>
</dbReference>
<dbReference type="PRINTS" id="PR00033">
    <property type="entry name" value="HTHASNC"/>
</dbReference>
<keyword evidence="6" id="KW-1185">Reference proteome</keyword>
<dbReference type="InterPro" id="IPR019887">
    <property type="entry name" value="Tscrpt_reg_AsnC/Lrp_C"/>
</dbReference>
<evidence type="ECO:0000259" key="4">
    <source>
        <dbReference type="PROSITE" id="PS50956"/>
    </source>
</evidence>
<evidence type="ECO:0000256" key="3">
    <source>
        <dbReference type="ARBA" id="ARBA00023163"/>
    </source>
</evidence>
<dbReference type="PROSITE" id="PS50956">
    <property type="entry name" value="HTH_ASNC_2"/>
    <property type="match status" value="1"/>
</dbReference>
<protein>
    <submittedName>
        <fullName evidence="5">Lrp/AsnC family transcriptional regulator</fullName>
    </submittedName>
</protein>
<keyword evidence="3" id="KW-0804">Transcription</keyword>
<dbReference type="Proteomes" id="UP001601992">
    <property type="component" value="Unassembled WGS sequence"/>
</dbReference>
<dbReference type="InterPro" id="IPR019888">
    <property type="entry name" value="Tscrpt_reg_AsnC-like"/>
</dbReference>
<dbReference type="Pfam" id="PF13404">
    <property type="entry name" value="HTH_AsnC-type"/>
    <property type="match status" value="2"/>
</dbReference>
<dbReference type="SUPFAM" id="SSF54909">
    <property type="entry name" value="Dimeric alpha+beta barrel"/>
    <property type="match status" value="1"/>
</dbReference>
<feature type="domain" description="HTH asnC-type" evidence="4">
    <location>
        <begin position="12"/>
        <end position="72"/>
    </location>
</feature>
<keyword evidence="2" id="KW-0238">DNA-binding</keyword>
<dbReference type="SMART" id="SM00344">
    <property type="entry name" value="HTH_ASNC"/>
    <property type="match status" value="2"/>
</dbReference>
<dbReference type="InterPro" id="IPR036390">
    <property type="entry name" value="WH_DNA-bd_sf"/>
</dbReference>
<gene>
    <name evidence="5" type="ORF">ACFYXQ_06585</name>
</gene>
<dbReference type="InterPro" id="IPR036388">
    <property type="entry name" value="WH-like_DNA-bd_sf"/>
</dbReference>
<evidence type="ECO:0000256" key="1">
    <source>
        <dbReference type="ARBA" id="ARBA00023015"/>
    </source>
</evidence>
<accession>A0ABW6RV88</accession>
<name>A0ABW6RV88_9NOCA</name>
<dbReference type="InterPro" id="IPR011008">
    <property type="entry name" value="Dimeric_a/b-barrel"/>
</dbReference>